<comment type="caution">
    <text evidence="4">The sequence shown here is derived from an EMBL/GenBank/DDBJ whole genome shotgun (WGS) entry which is preliminary data.</text>
</comment>
<feature type="transmembrane region" description="Helical" evidence="2">
    <location>
        <begin position="166"/>
        <end position="189"/>
    </location>
</feature>
<accession>A0A5N5ER42</accession>
<dbReference type="PANTHER" id="PTHR33133">
    <property type="entry name" value="OS08G0107100 PROTEIN-RELATED"/>
    <property type="match status" value="1"/>
</dbReference>
<feature type="domain" description="DUF7847" evidence="3">
    <location>
        <begin position="164"/>
        <end position="374"/>
    </location>
</feature>
<keyword evidence="2" id="KW-0812">Transmembrane</keyword>
<gene>
    <name evidence="4" type="ORF">F5983_31840</name>
</gene>
<proteinExistence type="predicted"/>
<feature type="compositionally biased region" description="Pro residues" evidence="1">
    <location>
        <begin position="41"/>
        <end position="53"/>
    </location>
</feature>
<feature type="region of interest" description="Disordered" evidence="1">
    <location>
        <begin position="1"/>
        <end position="83"/>
    </location>
</feature>
<evidence type="ECO:0000256" key="2">
    <source>
        <dbReference type="SAM" id="Phobius"/>
    </source>
</evidence>
<dbReference type="Proteomes" id="UP000326907">
    <property type="component" value="Unassembled WGS sequence"/>
</dbReference>
<feature type="transmembrane region" description="Helical" evidence="2">
    <location>
        <begin position="244"/>
        <end position="272"/>
    </location>
</feature>
<keyword evidence="2" id="KW-1133">Transmembrane helix</keyword>
<dbReference type="InterPro" id="IPR057169">
    <property type="entry name" value="DUF7847"/>
</dbReference>
<dbReference type="RefSeq" id="WP_151513371.1">
    <property type="nucleotide sequence ID" value="NZ_VYUA01000047.1"/>
</dbReference>
<keyword evidence="2" id="KW-0472">Membrane</keyword>
<protein>
    <recommendedName>
        <fullName evidence="3">DUF7847 domain-containing protein</fullName>
    </recommendedName>
</protein>
<feature type="transmembrane region" description="Helical" evidence="2">
    <location>
        <begin position="346"/>
        <end position="374"/>
    </location>
</feature>
<dbReference type="Pfam" id="PF25231">
    <property type="entry name" value="DUF7847"/>
    <property type="match status" value="1"/>
</dbReference>
<reference evidence="4 5" key="1">
    <citation type="submission" date="2019-09" db="EMBL/GenBank/DDBJ databases">
        <authorList>
            <person name="Liu P."/>
        </authorList>
    </citation>
    <scope>NUCLEOTIDE SEQUENCE [LARGE SCALE GENOMIC DNA]</scope>
    <source>
        <strain evidence="4 5">TRM68085</strain>
    </source>
</reference>
<keyword evidence="5" id="KW-1185">Reference proteome</keyword>
<sequence length="403" mass="41824">MNDSPGWATPGSAPSDGKEAAIPRPSAPQDGGAPTGQWSPEQPPPGQWSPPSNPGSGPGTRPPAPGWGGGPQGPAWGTKPPAAKPGVIPLRPLGLGEILDGSVSALRAHWRTALGFSLAVSVVVQVAVTLMQRYLLPKPTTVDPNATGTEALRQASESAWTTLLSLAPASLLTMIATLFTASIVTVVISRSVLGRPVTLSDAWAEARPRILPLVGLTLLVALITATVMTVGVGPGLLVGAEAGAALALLGFTAACVVILWLQVSFALAAPALMLERQSILAALRRSAKLVRGAWWRTFGILALTYLLVFLVSFLVSIPFGVIAVIADGTDISEFFESGGPSLGWPFLIITGIGEVIVSTLLYPFVAGVMALLYVDQRIRREALDLDLARAAGLPGHDDDTSRS</sequence>
<evidence type="ECO:0000256" key="1">
    <source>
        <dbReference type="SAM" id="MobiDB-lite"/>
    </source>
</evidence>
<name>A0A5N5ER42_9ACTN</name>
<dbReference type="EMBL" id="VYUA01000047">
    <property type="protein sequence ID" value="KAB2588504.1"/>
    <property type="molecule type" value="Genomic_DNA"/>
</dbReference>
<evidence type="ECO:0000313" key="4">
    <source>
        <dbReference type="EMBL" id="KAB2588504.1"/>
    </source>
</evidence>
<dbReference type="PANTHER" id="PTHR33133:SF1">
    <property type="entry name" value="EXPRESSED PROTEIN-RELATED"/>
    <property type="match status" value="1"/>
</dbReference>
<organism evidence="4 5">
    <name type="scientific">Streptomyces arboris</name>
    <dbReference type="NCBI Taxonomy" id="2600619"/>
    <lineage>
        <taxon>Bacteria</taxon>
        <taxon>Bacillati</taxon>
        <taxon>Actinomycetota</taxon>
        <taxon>Actinomycetes</taxon>
        <taxon>Kitasatosporales</taxon>
        <taxon>Streptomycetaceae</taxon>
        <taxon>Streptomyces</taxon>
    </lineage>
</organism>
<feature type="transmembrane region" description="Helical" evidence="2">
    <location>
        <begin position="210"/>
        <end position="232"/>
    </location>
</feature>
<feature type="transmembrane region" description="Helical" evidence="2">
    <location>
        <begin position="113"/>
        <end position="135"/>
    </location>
</feature>
<evidence type="ECO:0000313" key="5">
    <source>
        <dbReference type="Proteomes" id="UP000326907"/>
    </source>
</evidence>
<evidence type="ECO:0000259" key="3">
    <source>
        <dbReference type="Pfam" id="PF25231"/>
    </source>
</evidence>
<dbReference type="AlphaFoldDB" id="A0A5N5ER42"/>
<feature type="transmembrane region" description="Helical" evidence="2">
    <location>
        <begin position="293"/>
        <end position="326"/>
    </location>
</feature>